<accession>A0A3D8JQM6</accession>
<feature type="domain" description="Mce/MlaD" evidence="9">
    <location>
        <begin position="68"/>
        <end position="159"/>
    </location>
</feature>
<dbReference type="PANTHER" id="PTHR30462:SF0">
    <property type="entry name" value="INTERMEMBRANE TRANSPORT PROTEIN YEBT"/>
    <property type="match status" value="1"/>
</dbReference>
<dbReference type="OrthoDB" id="9806984at2"/>
<evidence type="ECO:0000313" key="11">
    <source>
        <dbReference type="Proteomes" id="UP000256838"/>
    </source>
</evidence>
<evidence type="ECO:0000313" key="10">
    <source>
        <dbReference type="EMBL" id="RDU94996.1"/>
    </source>
</evidence>
<dbReference type="Pfam" id="PF02470">
    <property type="entry name" value="MlaD"/>
    <property type="match status" value="3"/>
</dbReference>
<keyword evidence="6 8" id="KW-0472">Membrane</keyword>
<feature type="domain" description="Mce/MlaD" evidence="9">
    <location>
        <begin position="311"/>
        <end position="415"/>
    </location>
</feature>
<protein>
    <submittedName>
        <fullName evidence="10">MCE family protein</fullName>
    </submittedName>
</protein>
<gene>
    <name evidence="10" type="ORF">DWV00_30720</name>
</gene>
<evidence type="ECO:0000256" key="1">
    <source>
        <dbReference type="ARBA" id="ARBA00004533"/>
    </source>
</evidence>
<evidence type="ECO:0000256" key="8">
    <source>
        <dbReference type="SAM" id="Phobius"/>
    </source>
</evidence>
<dbReference type="PANTHER" id="PTHR30462">
    <property type="entry name" value="INTERMEMBRANE TRANSPORT PROTEIN PQIB-RELATED"/>
    <property type="match status" value="1"/>
</dbReference>
<dbReference type="GO" id="GO:0005886">
    <property type="term" value="C:plasma membrane"/>
    <property type="evidence" value="ECO:0007669"/>
    <property type="project" value="UniProtKB-SubCell"/>
</dbReference>
<evidence type="ECO:0000256" key="4">
    <source>
        <dbReference type="ARBA" id="ARBA00022692"/>
    </source>
</evidence>
<dbReference type="InterPro" id="IPR003399">
    <property type="entry name" value="Mce/MlaD"/>
</dbReference>
<feature type="transmembrane region" description="Helical" evidence="8">
    <location>
        <begin position="40"/>
        <end position="61"/>
    </location>
</feature>
<keyword evidence="4 8" id="KW-0812">Transmembrane</keyword>
<keyword evidence="5 8" id="KW-1133">Transmembrane helix</keyword>
<dbReference type="InterPro" id="IPR051800">
    <property type="entry name" value="PqiA-PqiB_transport"/>
</dbReference>
<evidence type="ECO:0000256" key="2">
    <source>
        <dbReference type="ARBA" id="ARBA00022475"/>
    </source>
</evidence>
<name>A0A3D8JQM6_9BURK</name>
<keyword evidence="2" id="KW-1003">Cell membrane</keyword>
<feature type="region of interest" description="Disordered" evidence="7">
    <location>
        <begin position="1"/>
        <end position="33"/>
    </location>
</feature>
<evidence type="ECO:0000256" key="7">
    <source>
        <dbReference type="SAM" id="MobiDB-lite"/>
    </source>
</evidence>
<evidence type="ECO:0000256" key="3">
    <source>
        <dbReference type="ARBA" id="ARBA00022519"/>
    </source>
</evidence>
<comment type="caution">
    <text evidence="10">The sequence shown here is derived from an EMBL/GenBank/DDBJ whole genome shotgun (WGS) entry which is preliminary data.</text>
</comment>
<dbReference type="RefSeq" id="WP_115537382.1">
    <property type="nucleotide sequence ID" value="NZ_QRGA01000023.1"/>
</dbReference>
<keyword evidence="11" id="KW-1185">Reference proteome</keyword>
<dbReference type="EMBL" id="QRGA01000023">
    <property type="protein sequence ID" value="RDU94996.1"/>
    <property type="molecule type" value="Genomic_DNA"/>
</dbReference>
<feature type="compositionally biased region" description="Pro residues" evidence="7">
    <location>
        <begin position="20"/>
        <end position="30"/>
    </location>
</feature>
<evidence type="ECO:0000256" key="6">
    <source>
        <dbReference type="ARBA" id="ARBA00023136"/>
    </source>
</evidence>
<proteinExistence type="predicted"/>
<organism evidence="10 11">
    <name type="scientific">Trinickia dinghuensis</name>
    <dbReference type="NCBI Taxonomy" id="2291023"/>
    <lineage>
        <taxon>Bacteria</taxon>
        <taxon>Pseudomonadati</taxon>
        <taxon>Pseudomonadota</taxon>
        <taxon>Betaproteobacteria</taxon>
        <taxon>Burkholderiales</taxon>
        <taxon>Burkholderiaceae</taxon>
        <taxon>Trinickia</taxon>
    </lineage>
</organism>
<feature type="domain" description="Mce/MlaD" evidence="9">
    <location>
        <begin position="183"/>
        <end position="242"/>
    </location>
</feature>
<feature type="compositionally biased region" description="Pro residues" evidence="7">
    <location>
        <begin position="1"/>
        <end position="11"/>
    </location>
</feature>
<dbReference type="Proteomes" id="UP000256838">
    <property type="component" value="Unassembled WGS sequence"/>
</dbReference>
<comment type="subcellular location">
    <subcellularLocation>
        <location evidence="1">Cell inner membrane</location>
    </subcellularLocation>
</comment>
<evidence type="ECO:0000259" key="9">
    <source>
        <dbReference type="Pfam" id="PF02470"/>
    </source>
</evidence>
<reference evidence="10 11" key="1">
    <citation type="submission" date="2018-08" db="EMBL/GenBank/DDBJ databases">
        <title>Paraburkholderia sp. DHOM06 isolated from forest soil.</title>
        <authorList>
            <person name="Gao Z.-H."/>
            <person name="Qiu L.-H."/>
        </authorList>
    </citation>
    <scope>NUCLEOTIDE SEQUENCE [LARGE SCALE GENOMIC DNA]</scope>
    <source>
        <strain evidence="10 11">DHOM06</strain>
    </source>
</reference>
<sequence>MTSPQGQPPSPNGGSAGGPPRGPELPPDLPEPVATHRGGWLPSLVWLVPLIAALVGIALVAKSVIDRGPLITISFSTAEGLEPGKTKVKYKDVDIGSVKTIRLSHDHSRVIVSVQLTKEASDFAVEDTRFWIVRPRIGTTGVTGLGTLLSGSYIGVDAGRSHDSQSDFVGLEKPPAVTGDQKGRRYTLHGTSLGSIDIGSPIYYRRVQVGQVTGFSLDRDGTGVSIDVFIDAPYDQYVGLNSRWWHASGVDLRIDSGGLKLNTQSLATVIIGGLAFQSPPGEAVGTEAADNTVFNLAANEGDAMRAPDGPPITVVMNFNQSLRGLSVGATVDFRGIELGEVTKIGIQYDPKARDFTMPVTMNLYPDRLGRKFRESIEQGGESAGKQLLRTLVTHGLRGQLRTGNLLTSQLYVALDMFPKAAPVSFDVNHTPLELPTVPNTLEELQVQVADIARKVDQIPFDKISQNLNGTLESANGLFKQLNTQLAPQARDTLAAAQRTFGAAQSTLQQDSPLQSDMHQALTQLTQTLQTLNALADYLERHPESLLRGKAKDKDSSKP</sequence>
<dbReference type="AlphaFoldDB" id="A0A3D8JQM6"/>
<keyword evidence="3" id="KW-0997">Cell inner membrane</keyword>
<evidence type="ECO:0000256" key="5">
    <source>
        <dbReference type="ARBA" id="ARBA00022989"/>
    </source>
</evidence>